<accession>A0ACC3Z3H8</accession>
<dbReference type="Proteomes" id="UP000805649">
    <property type="component" value="Unassembled WGS sequence"/>
</dbReference>
<keyword evidence="2" id="KW-1185">Reference proteome</keyword>
<proteinExistence type="predicted"/>
<sequence length="854" mass="94775">MAHRNNRNNIRNHNAAFWAGQPAHNGSQQWVEGYDSYSQPVGSSDFLNTEAKRSPQSLIQEFNADLPSCPEPQGVDFDFSFDLAIGSSLFENHDLGVDVPGLASCGLARTISHASSNGIDEVESVTFSQSDELYESFGEGIFNRLNSPATTNFSEVIVSSNASLDDGPTVSRRPFLNIQTDGRDLSRNALLYASSYPSDASYIGHGLSAGDLTSRNTPTTVSKQNGSALSVELSDYTEFSPSPTAAYYDDWNTPFTDEMPEALSQSPWGNGFPPEDFILIDQDQSGPALVVHPPEASGQPNRMDDIQASTMFPVSPIHQTDDVSSYVIQGGIQSNLDSEIQIGTVSATGRLEVPFPRPSSRPRRPSDPTRPSSALNTQTRTHRVLKFNDHRSSRPTASRPIRSQSPLSLSRSDAFQRSSLGNVACSGMAAPVPIVSGSKMPETKAISPTGTSPSTRQGPARGRRSGPMNSASREQAKDTRNKKMVCIRCKHSKQACKRIDDSPDSPCSQCDKHGSSNKWPGPCVRAHFEDIILSGSCNYISQRTINHPSVDGTRRIRKELPRGFPIDSIIATLERVRYDFDLRVYYEHQPVYVLNLEKCYDYVLSLSTQVGRADDSLRSFIDKDLVRIDSKSEEWENCMDNLGLLRDNPLALFCVLSNMPSRARYSYVYKNSFSRAQEHFIDPESPDESENLALAAQLTRIINRKVEVKAFAYLQRTLHKSDNLSETELLPLLQTMGYILTMLRWKSSWWAVTLGNSLANDDEGARAQCQNRVLMLCRVLYFYYCSVRRKLAMWSTIDALRGVPSKYPDTESEVWDDFPGDETADAFEAWMSRGQELVDKAGALRVLDSMGLLA</sequence>
<name>A0ACC3Z3H8_COLTU</name>
<evidence type="ECO:0000313" key="1">
    <source>
        <dbReference type="EMBL" id="KAL0938648.1"/>
    </source>
</evidence>
<gene>
    <name evidence="1" type="ORF">CTRU02_205258</name>
</gene>
<organism evidence="1 2">
    <name type="scientific">Colletotrichum truncatum</name>
    <name type="common">Anthracnose fungus</name>
    <name type="synonym">Colletotrichum capsici</name>
    <dbReference type="NCBI Taxonomy" id="5467"/>
    <lineage>
        <taxon>Eukaryota</taxon>
        <taxon>Fungi</taxon>
        <taxon>Dikarya</taxon>
        <taxon>Ascomycota</taxon>
        <taxon>Pezizomycotina</taxon>
        <taxon>Sordariomycetes</taxon>
        <taxon>Hypocreomycetidae</taxon>
        <taxon>Glomerellales</taxon>
        <taxon>Glomerellaceae</taxon>
        <taxon>Colletotrichum</taxon>
        <taxon>Colletotrichum truncatum species complex</taxon>
    </lineage>
</organism>
<dbReference type="EMBL" id="VUJX02000003">
    <property type="protein sequence ID" value="KAL0938648.1"/>
    <property type="molecule type" value="Genomic_DNA"/>
</dbReference>
<reference evidence="1 2" key="1">
    <citation type="journal article" date="2020" name="Phytopathology">
        <title>Genome Sequence Resources of Colletotrichum truncatum, C. plurivorum, C. musicola, and C. sojae: Four Species Pathogenic to Soybean (Glycine max).</title>
        <authorList>
            <person name="Rogerio F."/>
            <person name="Boufleur T.R."/>
            <person name="Ciampi-Guillardi M."/>
            <person name="Sukno S.A."/>
            <person name="Thon M.R."/>
            <person name="Massola Junior N.S."/>
            <person name="Baroncelli R."/>
        </authorList>
    </citation>
    <scope>NUCLEOTIDE SEQUENCE [LARGE SCALE GENOMIC DNA]</scope>
    <source>
        <strain evidence="1 2">CMES1059</strain>
    </source>
</reference>
<comment type="caution">
    <text evidence="1">The sequence shown here is derived from an EMBL/GenBank/DDBJ whole genome shotgun (WGS) entry which is preliminary data.</text>
</comment>
<protein>
    <submittedName>
        <fullName evidence="1">Zn 2cys6 transcription factor</fullName>
    </submittedName>
</protein>
<evidence type="ECO:0000313" key="2">
    <source>
        <dbReference type="Proteomes" id="UP000805649"/>
    </source>
</evidence>